<evidence type="ECO:0000313" key="2">
    <source>
        <dbReference type="Proteomes" id="UP000502331"/>
    </source>
</evidence>
<name>A0A6H0SHS7_9MICC</name>
<accession>A0A6H0SHS7</accession>
<keyword evidence="2" id="KW-1185">Reference proteome</keyword>
<protein>
    <submittedName>
        <fullName evidence="1">Uncharacterized protein</fullName>
    </submittedName>
</protein>
<reference evidence="1 2" key="1">
    <citation type="submission" date="2018-09" db="EMBL/GenBank/DDBJ databases">
        <title>Glutamicibacter mishrai S5-52T (LMG 29155T = KCTC 39846T).</title>
        <authorList>
            <person name="Das S.K."/>
        </authorList>
    </citation>
    <scope>NUCLEOTIDE SEQUENCE [LARGE SCALE GENOMIC DNA]</scope>
    <source>
        <strain evidence="1 2">S5-52</strain>
    </source>
</reference>
<dbReference type="Proteomes" id="UP000502331">
    <property type="component" value="Chromosome"/>
</dbReference>
<dbReference type="EMBL" id="CP032549">
    <property type="protein sequence ID" value="QIV86696.1"/>
    <property type="molecule type" value="Genomic_DNA"/>
</dbReference>
<dbReference type="RefSeq" id="WP_022876213.1">
    <property type="nucleotide sequence ID" value="NZ_CP032549.1"/>
</dbReference>
<organism evidence="1 2">
    <name type="scientific">Glutamicibacter mishrai</name>
    <dbReference type="NCBI Taxonomy" id="1775880"/>
    <lineage>
        <taxon>Bacteria</taxon>
        <taxon>Bacillati</taxon>
        <taxon>Actinomycetota</taxon>
        <taxon>Actinomycetes</taxon>
        <taxon>Micrococcales</taxon>
        <taxon>Micrococcaceae</taxon>
        <taxon>Glutamicibacter</taxon>
    </lineage>
</organism>
<sequence>MNEAKIQLLWDKSELHRALLVKVGNASNSTSADIGTGESQFKVSLLRYPARDYAKNYQAVLDQFSRRKVVVNHEKKWKQT</sequence>
<proteinExistence type="predicted"/>
<gene>
    <name evidence="1" type="ORF">D3791_05840</name>
</gene>
<evidence type="ECO:0000313" key="1">
    <source>
        <dbReference type="EMBL" id="QIV86696.1"/>
    </source>
</evidence>
<dbReference type="AlphaFoldDB" id="A0A6H0SHS7"/>